<gene>
    <name evidence="2" type="ORF">TPAB3V08_LOCUS10628</name>
</gene>
<keyword evidence="3" id="KW-1185">Reference proteome</keyword>
<name>A0ABN7P767_TIMPD</name>
<protein>
    <submittedName>
        <fullName evidence="2">Uncharacterized protein</fullName>
    </submittedName>
</protein>
<comment type="caution">
    <text evidence="2">The sequence shown here is derived from an EMBL/GenBank/DDBJ whole genome shotgun (WGS) entry which is preliminary data.</text>
</comment>
<evidence type="ECO:0000313" key="3">
    <source>
        <dbReference type="Proteomes" id="UP001153148"/>
    </source>
</evidence>
<accession>A0ABN7P767</accession>
<feature type="non-terminal residue" evidence="2">
    <location>
        <position position="65"/>
    </location>
</feature>
<dbReference type="EMBL" id="CAJPIN010028147">
    <property type="protein sequence ID" value="CAG2063681.1"/>
    <property type="molecule type" value="Genomic_DNA"/>
</dbReference>
<feature type="compositionally biased region" description="Basic and acidic residues" evidence="1">
    <location>
        <begin position="51"/>
        <end position="65"/>
    </location>
</feature>
<sequence length="65" mass="7182">MPKNLTNRLDKLETQLVSLLQLQEVAKSCRSTAASQHTAAEGSPRRNHLPSSEKDKMCCSKNDKG</sequence>
<evidence type="ECO:0000256" key="1">
    <source>
        <dbReference type="SAM" id="MobiDB-lite"/>
    </source>
</evidence>
<evidence type="ECO:0000313" key="2">
    <source>
        <dbReference type="EMBL" id="CAG2063681.1"/>
    </source>
</evidence>
<proteinExistence type="predicted"/>
<reference evidence="2" key="1">
    <citation type="submission" date="2021-03" db="EMBL/GenBank/DDBJ databases">
        <authorList>
            <person name="Tran Van P."/>
        </authorList>
    </citation>
    <scope>NUCLEOTIDE SEQUENCE</scope>
</reference>
<feature type="region of interest" description="Disordered" evidence="1">
    <location>
        <begin position="31"/>
        <end position="65"/>
    </location>
</feature>
<dbReference type="Proteomes" id="UP001153148">
    <property type="component" value="Unassembled WGS sequence"/>
</dbReference>
<organism evidence="2 3">
    <name type="scientific">Timema podura</name>
    <name type="common">Walking stick</name>
    <dbReference type="NCBI Taxonomy" id="61482"/>
    <lineage>
        <taxon>Eukaryota</taxon>
        <taxon>Metazoa</taxon>
        <taxon>Ecdysozoa</taxon>
        <taxon>Arthropoda</taxon>
        <taxon>Hexapoda</taxon>
        <taxon>Insecta</taxon>
        <taxon>Pterygota</taxon>
        <taxon>Neoptera</taxon>
        <taxon>Polyneoptera</taxon>
        <taxon>Phasmatodea</taxon>
        <taxon>Timematodea</taxon>
        <taxon>Timematoidea</taxon>
        <taxon>Timematidae</taxon>
        <taxon>Timema</taxon>
    </lineage>
</organism>